<dbReference type="EMBL" id="CAKXYP010000006">
    <property type="protein sequence ID" value="CAH9415411.1"/>
    <property type="molecule type" value="Genomic_DNA"/>
</dbReference>
<dbReference type="RefSeq" id="WP_073777127.1">
    <property type="nucleotide sequence ID" value="NZ_CAKXYP010000006.1"/>
</dbReference>
<protein>
    <submittedName>
        <fullName evidence="5">Type II restriction enzyme</fullName>
    </submittedName>
</protein>
<keyword evidence="2" id="KW-0255">Endonuclease</keyword>
<evidence type="ECO:0000313" key="6">
    <source>
        <dbReference type="Proteomes" id="UP001154015"/>
    </source>
</evidence>
<name>A0ABM9GVX6_STRGL</name>
<sequence length="350" mass="39182">MTLFEPPGPVSGVCDDPELMLVHHHLMKLDPHGTRFARVLRDTIDQLLNGEATGRYDWATLFKTEKTHAGTLVEINLQREFEFTDGIDMDYRIEGIDVDCKYSQKFGSWMIPPEAEGHLCLLVWADDYQSLWSAGLLRIKREWLNGGTNRDMKFTVKAEHRNKITWLWKDAVLPENVLLHLPAATRARILIPGKNKGQARVRELFRLVHGKRIGRGVVRTAAQQLDYMARVREGSKGRARPALRPCGIIILGDYQSHQAVARDLGGPVPTEGEFVAHRVVRARPEHSGLPQAEIGGELWVVAQPGDAVETAPQLPEAQEGSTRAAKQRLLTLEGHGAILVTPQQEELDSD</sequence>
<evidence type="ECO:0000256" key="1">
    <source>
        <dbReference type="ARBA" id="ARBA00022722"/>
    </source>
</evidence>
<dbReference type="CDD" id="cd22338">
    <property type="entry name" value="NaeI-like"/>
    <property type="match status" value="1"/>
</dbReference>
<dbReference type="Gene3D" id="3.40.600.10">
    <property type="entry name" value="DNA mismatch repair MutH/Restriction endonuclease, type II"/>
    <property type="match status" value="1"/>
</dbReference>
<proteinExistence type="predicted"/>
<dbReference type="Gene3D" id="1.10.10.10">
    <property type="entry name" value="Winged helix-like DNA-binding domain superfamily/Winged helix DNA-binding domain"/>
    <property type="match status" value="1"/>
</dbReference>
<evidence type="ECO:0000313" key="5">
    <source>
        <dbReference type="EMBL" id="CAH9415411.1"/>
    </source>
</evidence>
<dbReference type="Proteomes" id="UP001154015">
    <property type="component" value="Unassembled WGS sequence"/>
</dbReference>
<dbReference type="InterPro" id="IPR036388">
    <property type="entry name" value="WH-like_DNA-bd_sf"/>
</dbReference>
<dbReference type="InterPro" id="IPR011335">
    <property type="entry name" value="Restrct_endonuc-II-like"/>
</dbReference>
<dbReference type="InterPro" id="IPR037057">
    <property type="entry name" value="DNA_rep_MutH/T2_RE_sf"/>
</dbReference>
<reference evidence="5" key="1">
    <citation type="submission" date="2022-03" db="EMBL/GenBank/DDBJ databases">
        <authorList>
            <person name="Leyn A S."/>
        </authorList>
    </citation>
    <scope>NUCLEOTIDE SEQUENCE</scope>
    <source>
        <strain evidence="5">Streptomyces globisporus 4-3</strain>
    </source>
</reference>
<dbReference type="InterPro" id="IPR015210">
    <property type="entry name" value="NaeI"/>
</dbReference>
<gene>
    <name evidence="5" type="ORF">SGL43_02427</name>
</gene>
<organism evidence="5 6">
    <name type="scientific">Streptomyces globisporus</name>
    <dbReference type="NCBI Taxonomy" id="1908"/>
    <lineage>
        <taxon>Bacteria</taxon>
        <taxon>Bacillati</taxon>
        <taxon>Actinomycetota</taxon>
        <taxon>Actinomycetes</taxon>
        <taxon>Kitasatosporales</taxon>
        <taxon>Streptomycetaceae</taxon>
        <taxon>Streptomyces</taxon>
    </lineage>
</organism>
<accession>A0ABM9GVX6</accession>
<keyword evidence="3" id="KW-0378">Hydrolase</keyword>
<evidence type="ECO:0000256" key="2">
    <source>
        <dbReference type="ARBA" id="ARBA00022759"/>
    </source>
</evidence>
<feature type="domain" description="Type II restriction enzyme NaeI" evidence="4">
    <location>
        <begin position="22"/>
        <end position="309"/>
    </location>
</feature>
<dbReference type="Pfam" id="PF09126">
    <property type="entry name" value="NaeI"/>
    <property type="match status" value="1"/>
</dbReference>
<keyword evidence="1" id="KW-0540">Nuclease</keyword>
<keyword evidence="6" id="KW-1185">Reference proteome</keyword>
<dbReference type="SUPFAM" id="SSF52980">
    <property type="entry name" value="Restriction endonuclease-like"/>
    <property type="match status" value="1"/>
</dbReference>
<comment type="caution">
    <text evidence="5">The sequence shown here is derived from an EMBL/GenBank/DDBJ whole genome shotgun (WGS) entry which is preliminary data.</text>
</comment>
<evidence type="ECO:0000256" key="3">
    <source>
        <dbReference type="ARBA" id="ARBA00022801"/>
    </source>
</evidence>
<evidence type="ECO:0000259" key="4">
    <source>
        <dbReference type="Pfam" id="PF09126"/>
    </source>
</evidence>